<dbReference type="AlphaFoldDB" id="A0A972K0K3"/>
<evidence type="ECO:0000256" key="1">
    <source>
        <dbReference type="SAM" id="Coils"/>
    </source>
</evidence>
<dbReference type="Gene3D" id="3.40.50.150">
    <property type="entry name" value="Vaccinia Virus protein VP39"/>
    <property type="match status" value="1"/>
</dbReference>
<evidence type="ECO:0000313" key="3">
    <source>
        <dbReference type="Proteomes" id="UP000641588"/>
    </source>
</evidence>
<dbReference type="Pfam" id="PF13489">
    <property type="entry name" value="Methyltransf_23"/>
    <property type="match status" value="1"/>
</dbReference>
<dbReference type="PANTHER" id="PTHR43861:SF6">
    <property type="entry name" value="METHYLTRANSFERASE TYPE 11"/>
    <property type="match status" value="1"/>
</dbReference>
<dbReference type="Proteomes" id="UP000641588">
    <property type="component" value="Unassembled WGS sequence"/>
</dbReference>
<keyword evidence="3" id="KW-1185">Reference proteome</keyword>
<name>A0A972K0K3_9BACL</name>
<dbReference type="InterPro" id="IPR029063">
    <property type="entry name" value="SAM-dependent_MTases_sf"/>
</dbReference>
<accession>A0A972K0K3</accession>
<keyword evidence="1" id="KW-0175">Coiled coil</keyword>
<dbReference type="PANTHER" id="PTHR43861">
    <property type="entry name" value="TRANS-ACONITATE 2-METHYLTRANSFERASE-RELATED"/>
    <property type="match status" value="1"/>
</dbReference>
<organism evidence="2 3">
    <name type="scientific">Paenibacillus foliorum</name>
    <dbReference type="NCBI Taxonomy" id="2654974"/>
    <lineage>
        <taxon>Bacteria</taxon>
        <taxon>Bacillati</taxon>
        <taxon>Bacillota</taxon>
        <taxon>Bacilli</taxon>
        <taxon>Bacillales</taxon>
        <taxon>Paenibacillaceae</taxon>
        <taxon>Paenibacillus</taxon>
    </lineage>
</organism>
<comment type="caution">
    <text evidence="2">The sequence shown here is derived from an EMBL/GenBank/DDBJ whole genome shotgun (WGS) entry which is preliminary data.</text>
</comment>
<keyword evidence="2" id="KW-0489">Methyltransferase</keyword>
<protein>
    <submittedName>
        <fullName evidence="2">Methyltransferase domain-containing protein</fullName>
    </submittedName>
</protein>
<proteinExistence type="predicted"/>
<sequence length="479" mass="56371">MMNKIDITTCWCGSSLLELYSENYVRCLSCNTLINSPRYEDKFFDVTDEEQSYYGKNYWLEHQVNDLGLQSIVDRSRTDLSGRCIYWLKVILKYLEPKATTLEVGFGSGGLIALLNALSFNSSGIELSDWVVQYVKDIYRVNVYKNKIEDLDSKPKSYDSIILLDVMEHLPQPLKTIASVSKLIKDNGYVIIQTPCFRNQNLSYNEMIATDDPFLQMMIDQEHLYLYTEDGMKEMLKQFGFEYSYIEPALFPYDMFVVASKKPIITKKLEDIEKLLMKTREGRIIMALLDLYDKQVKTENEAILRLQSNQKLEIWLQESEKDRVARLEAIQTLEKNLIESEEDRAARLDLLNRNDEIIRSIEEDRGERLKSILTLEQNLRLSEVERTTLNNNLRIAEEDRRARLEAIITLEENLRISEDDRKARLNNTIFLEKLLKETQHNLEIEQVQNKKLKEDLETLQNKINKNWFLKRYTSRNKQK</sequence>
<feature type="coiled-coil region" evidence="1">
    <location>
        <begin position="435"/>
        <end position="462"/>
    </location>
</feature>
<evidence type="ECO:0000313" key="2">
    <source>
        <dbReference type="EMBL" id="NOU92963.1"/>
    </source>
</evidence>
<dbReference type="GO" id="GO:0008168">
    <property type="term" value="F:methyltransferase activity"/>
    <property type="evidence" value="ECO:0007669"/>
    <property type="project" value="UniProtKB-KW"/>
</dbReference>
<dbReference type="SUPFAM" id="SSF53335">
    <property type="entry name" value="S-adenosyl-L-methionine-dependent methyltransferases"/>
    <property type="match status" value="1"/>
</dbReference>
<dbReference type="GO" id="GO:0032259">
    <property type="term" value="P:methylation"/>
    <property type="evidence" value="ECO:0007669"/>
    <property type="project" value="UniProtKB-KW"/>
</dbReference>
<dbReference type="CDD" id="cd02440">
    <property type="entry name" value="AdoMet_MTases"/>
    <property type="match status" value="1"/>
</dbReference>
<reference evidence="2" key="1">
    <citation type="submission" date="2019-10" db="EMBL/GenBank/DDBJ databases">
        <title>Description of Paenibacillus glebae sp. nov.</title>
        <authorList>
            <person name="Carlier A."/>
            <person name="Qi S."/>
        </authorList>
    </citation>
    <scope>NUCLEOTIDE SEQUENCE</scope>
    <source>
        <strain evidence="2">LMG 31456</strain>
    </source>
</reference>
<dbReference type="EMBL" id="WHOD01000027">
    <property type="protein sequence ID" value="NOU92963.1"/>
    <property type="molecule type" value="Genomic_DNA"/>
</dbReference>
<gene>
    <name evidence="2" type="ORF">GC093_06900</name>
</gene>
<keyword evidence="2" id="KW-0808">Transferase</keyword>